<name>A0A9P6H866_9AGAM</name>
<comment type="caution">
    <text evidence="2">The sequence shown here is derived from an EMBL/GenBank/DDBJ whole genome shotgun (WGS) entry which is preliminary data.</text>
</comment>
<keyword evidence="3" id="KW-1185">Reference proteome</keyword>
<dbReference type="Proteomes" id="UP000736335">
    <property type="component" value="Unassembled WGS sequence"/>
</dbReference>
<evidence type="ECO:0000313" key="3">
    <source>
        <dbReference type="Proteomes" id="UP000736335"/>
    </source>
</evidence>
<sequence>MRSKSRSSRLLTISPGSSSFAPTLAARPGKLSQLTPLCSRKDLPLLPPSARTHRGNDNATDKNTRPRRKVLIRSVIYVIWFTRPLRTDRLWCRMKTGIKSSSSSYAAKVSLRLISESPQELVEEIRSYIADGIRTKRLRIHIWHRKTWFAPELLDEHLSQTLRFLALQWALPDRSCISLDSFWTSKTSSSTTLSSSMRGI</sequence>
<feature type="compositionally biased region" description="Polar residues" evidence="1">
    <location>
        <begin position="8"/>
        <end position="21"/>
    </location>
</feature>
<evidence type="ECO:0000313" key="2">
    <source>
        <dbReference type="EMBL" id="KAF9779714.1"/>
    </source>
</evidence>
<organism evidence="2 3">
    <name type="scientific">Thelephora terrestris</name>
    <dbReference type="NCBI Taxonomy" id="56493"/>
    <lineage>
        <taxon>Eukaryota</taxon>
        <taxon>Fungi</taxon>
        <taxon>Dikarya</taxon>
        <taxon>Basidiomycota</taxon>
        <taxon>Agaricomycotina</taxon>
        <taxon>Agaricomycetes</taxon>
        <taxon>Thelephorales</taxon>
        <taxon>Thelephoraceae</taxon>
        <taxon>Thelephora</taxon>
    </lineage>
</organism>
<dbReference type="AlphaFoldDB" id="A0A9P6H866"/>
<reference evidence="2" key="1">
    <citation type="journal article" date="2020" name="Nat. Commun.">
        <title>Large-scale genome sequencing of mycorrhizal fungi provides insights into the early evolution of symbiotic traits.</title>
        <authorList>
            <person name="Miyauchi S."/>
            <person name="Kiss E."/>
            <person name="Kuo A."/>
            <person name="Drula E."/>
            <person name="Kohler A."/>
            <person name="Sanchez-Garcia M."/>
            <person name="Morin E."/>
            <person name="Andreopoulos B."/>
            <person name="Barry K.W."/>
            <person name="Bonito G."/>
            <person name="Buee M."/>
            <person name="Carver A."/>
            <person name="Chen C."/>
            <person name="Cichocki N."/>
            <person name="Clum A."/>
            <person name="Culley D."/>
            <person name="Crous P.W."/>
            <person name="Fauchery L."/>
            <person name="Girlanda M."/>
            <person name="Hayes R.D."/>
            <person name="Keri Z."/>
            <person name="LaButti K."/>
            <person name="Lipzen A."/>
            <person name="Lombard V."/>
            <person name="Magnuson J."/>
            <person name="Maillard F."/>
            <person name="Murat C."/>
            <person name="Nolan M."/>
            <person name="Ohm R.A."/>
            <person name="Pangilinan J."/>
            <person name="Pereira M.F."/>
            <person name="Perotto S."/>
            <person name="Peter M."/>
            <person name="Pfister S."/>
            <person name="Riley R."/>
            <person name="Sitrit Y."/>
            <person name="Stielow J.B."/>
            <person name="Szollosi G."/>
            <person name="Zifcakova L."/>
            <person name="Stursova M."/>
            <person name="Spatafora J.W."/>
            <person name="Tedersoo L."/>
            <person name="Vaario L.M."/>
            <person name="Yamada A."/>
            <person name="Yan M."/>
            <person name="Wang P."/>
            <person name="Xu J."/>
            <person name="Bruns T."/>
            <person name="Baldrian P."/>
            <person name="Vilgalys R."/>
            <person name="Dunand C."/>
            <person name="Henrissat B."/>
            <person name="Grigoriev I.V."/>
            <person name="Hibbett D."/>
            <person name="Nagy L.G."/>
            <person name="Martin F.M."/>
        </authorList>
    </citation>
    <scope>NUCLEOTIDE SEQUENCE</scope>
    <source>
        <strain evidence="2">UH-Tt-Lm1</strain>
    </source>
</reference>
<proteinExistence type="predicted"/>
<feature type="compositionally biased region" description="Basic and acidic residues" evidence="1">
    <location>
        <begin position="54"/>
        <end position="64"/>
    </location>
</feature>
<accession>A0A9P6H866</accession>
<gene>
    <name evidence="2" type="ORF">BJ322DRAFT_335386</name>
</gene>
<dbReference type="EMBL" id="WIUZ02000018">
    <property type="protein sequence ID" value="KAF9779714.1"/>
    <property type="molecule type" value="Genomic_DNA"/>
</dbReference>
<feature type="region of interest" description="Disordered" evidence="1">
    <location>
        <begin position="1"/>
        <end position="25"/>
    </location>
</feature>
<feature type="region of interest" description="Disordered" evidence="1">
    <location>
        <begin position="44"/>
        <end position="64"/>
    </location>
</feature>
<reference evidence="2" key="2">
    <citation type="submission" date="2020-11" db="EMBL/GenBank/DDBJ databases">
        <authorList>
            <consortium name="DOE Joint Genome Institute"/>
            <person name="Kuo A."/>
            <person name="Miyauchi S."/>
            <person name="Kiss E."/>
            <person name="Drula E."/>
            <person name="Kohler A."/>
            <person name="Sanchez-Garcia M."/>
            <person name="Andreopoulos B."/>
            <person name="Barry K.W."/>
            <person name="Bonito G."/>
            <person name="Buee M."/>
            <person name="Carver A."/>
            <person name="Chen C."/>
            <person name="Cichocki N."/>
            <person name="Clum A."/>
            <person name="Culley D."/>
            <person name="Crous P.W."/>
            <person name="Fauchery L."/>
            <person name="Girlanda M."/>
            <person name="Hayes R."/>
            <person name="Keri Z."/>
            <person name="Labutti K."/>
            <person name="Lipzen A."/>
            <person name="Lombard V."/>
            <person name="Magnuson J."/>
            <person name="Maillard F."/>
            <person name="Morin E."/>
            <person name="Murat C."/>
            <person name="Nolan M."/>
            <person name="Ohm R."/>
            <person name="Pangilinan J."/>
            <person name="Pereira M."/>
            <person name="Perotto S."/>
            <person name="Peter M."/>
            <person name="Riley R."/>
            <person name="Sitrit Y."/>
            <person name="Stielow B."/>
            <person name="Szollosi G."/>
            <person name="Zifcakova L."/>
            <person name="Stursova M."/>
            <person name="Spatafora J.W."/>
            <person name="Tedersoo L."/>
            <person name="Vaario L.-M."/>
            <person name="Yamada A."/>
            <person name="Yan M."/>
            <person name="Wang P."/>
            <person name="Xu J."/>
            <person name="Bruns T."/>
            <person name="Baldrian P."/>
            <person name="Vilgalys R."/>
            <person name="Henrissat B."/>
            <person name="Grigoriev I.V."/>
            <person name="Hibbett D."/>
            <person name="Nagy L.G."/>
            <person name="Martin F.M."/>
        </authorList>
    </citation>
    <scope>NUCLEOTIDE SEQUENCE</scope>
    <source>
        <strain evidence="2">UH-Tt-Lm1</strain>
    </source>
</reference>
<protein>
    <submittedName>
        <fullName evidence="2">Uncharacterized protein</fullName>
    </submittedName>
</protein>
<evidence type="ECO:0000256" key="1">
    <source>
        <dbReference type="SAM" id="MobiDB-lite"/>
    </source>
</evidence>